<dbReference type="Pfam" id="PF17132">
    <property type="entry name" value="Glyco_hydro_106"/>
    <property type="match status" value="1"/>
</dbReference>
<dbReference type="PANTHER" id="PTHR36848">
    <property type="entry name" value="DNA-BINDING PROTEIN (PUTATIVE SECRETED PROTEIN)-RELATED"/>
    <property type="match status" value="1"/>
</dbReference>
<dbReference type="SUPFAM" id="SSF49785">
    <property type="entry name" value="Galactose-binding domain-like"/>
    <property type="match status" value="1"/>
</dbReference>
<dbReference type="PANTHER" id="PTHR36848:SF2">
    <property type="entry name" value="SECRETED PROTEIN"/>
    <property type="match status" value="1"/>
</dbReference>
<sequence length="1214" mass="137959">MSNEFTGIPSGSVNLDAKPEFKQPPIGYGEVPFWWWTGDDLDEDRLLWQVNELHKKGISGVQVNYSSLDTPAWPTDISEPALFSEGWWKLYSRISEECAKLDMGIGLSTYCLDTPQGAKNLFHELFYSKKELNAIELILGERMHLCKNETKSIDCGEEIFLARAYELKDGVLERGGIDLTHLVKSGELTWTAPAGEWQVWTFATRAQELSLNPLMKGAGDLVIRDFYQKFEDNNPGKTSKGLNYFFNDELQIGVGKYKFIDGEHVIGDGKFAWSTDFAEEFLKRKGYNLYECLPAMWEEMGDVTPKLRIDYADVRMSLMEECYFEPIYHWHASRGLIFGCDQSSRGTQPNEFGDYFRATRWYSAPGHDTPGGQADLIKGKISSSIAQLYQRPRVWLEAYHSIGWGATPERMMHATCENFLYGCTLLNLHGLYYTTYGSHWEWAPPCHHFRMPYWEHMGTFLKYFERLSYLLSQGQHVCDVAVIYPVTPYEAELKGEQSRDCAFAMGRELMKQGINFDFIDHQSLALAEIRGDRLHIDRAKSSYRVLIFPNMKATRWQSLSQAAAFSQAGGTVLSIGDLPEITDRMGRNDERVADWNDCAFKSECRMDSVEQAVTYISKSFVQDVRGLNRTVRALHRKIGFRDVYYTMDAKAGDVVEFRAKGMVELWDPWTGDSRPLRIVQETATGTQVELPLEEYEAQVIVFSPIEKVQELAQKRHEPRLIYPFPQEDWRVTFIATMNNRFGDFRLPITSENKIIGIEARRFDWAREEDIDTSTAMQTSTDLTKWQKQLHGYGPQFYQLGPLPENLDPELIDAQLAKVTQVNPELPVHIDGQAYFWRPYEFSWRYGKENDPGHQGWHGLKNSVAEDFIRLGKTVSEGNGIIRLSQEEHSRYYLWTSAIVSAATLARLHVAKNSSAEMPNTSPTISPAAIFVNGGKIQDQTLSLHQGANPLLIRFDTWGQSHVVLRKQDTPLPAASELLAMRWYKDPAVIPFDIYAGESSAQWFSFNSAPGTSAIQLQAESSEPIQAWMDGVPMFDQGEGYFLAPKPAPRSALITLRVQPRAGCSGGEVIPEPIRIETNGQGLMPLGDWSKFGVLNNYSGGVRYRKQFTLTEQQTEGEFEFDLGRVSATVELWVNGQKAGVRVAPPWKIDVSGLLQAGENEVEIIVYNALANHYQTIPSLYKGDPISGLFGPVKLLRKDKKRVVKDRLILKEREK</sequence>
<organism evidence="1 2">
    <name type="scientific">Lentisphaera profundi</name>
    <dbReference type="NCBI Taxonomy" id="1658616"/>
    <lineage>
        <taxon>Bacteria</taxon>
        <taxon>Pseudomonadati</taxon>
        <taxon>Lentisphaerota</taxon>
        <taxon>Lentisphaeria</taxon>
        <taxon>Lentisphaerales</taxon>
        <taxon>Lentisphaeraceae</taxon>
        <taxon>Lentisphaera</taxon>
    </lineage>
</organism>
<reference evidence="1 2" key="1">
    <citation type="submission" date="2023-02" db="EMBL/GenBank/DDBJ databases">
        <title>Genome sequence of Lentisphaera profundi SAORIC-696.</title>
        <authorList>
            <person name="Kim e."/>
            <person name="Cho J.-C."/>
            <person name="Choi A."/>
            <person name="Kang I."/>
        </authorList>
    </citation>
    <scope>NUCLEOTIDE SEQUENCE [LARGE SCALE GENOMIC DNA]</scope>
    <source>
        <strain evidence="1 2">SAORIC-696</strain>
    </source>
</reference>
<evidence type="ECO:0000313" key="2">
    <source>
        <dbReference type="Proteomes" id="UP001214250"/>
    </source>
</evidence>
<dbReference type="EMBL" id="CP117812">
    <property type="protein sequence ID" value="WDE99401.1"/>
    <property type="molecule type" value="Genomic_DNA"/>
</dbReference>
<protein>
    <submittedName>
        <fullName evidence="1">Glycosyl hydrolase</fullName>
    </submittedName>
</protein>
<dbReference type="NCBIfam" id="NF045579">
    <property type="entry name" value="rhamnoside_JR"/>
    <property type="match status" value="1"/>
</dbReference>
<keyword evidence="2" id="KW-1185">Reference proteome</keyword>
<dbReference type="GO" id="GO:0016787">
    <property type="term" value="F:hydrolase activity"/>
    <property type="evidence" value="ECO:0007669"/>
    <property type="project" value="UniProtKB-KW"/>
</dbReference>
<dbReference type="RefSeq" id="WP_274154258.1">
    <property type="nucleotide sequence ID" value="NZ_CP117812.1"/>
</dbReference>
<gene>
    <name evidence="1" type="ORF">PQO03_16310</name>
</gene>
<dbReference type="InterPro" id="IPR029062">
    <property type="entry name" value="Class_I_gatase-like"/>
</dbReference>
<evidence type="ECO:0000313" key="1">
    <source>
        <dbReference type="EMBL" id="WDE99401.1"/>
    </source>
</evidence>
<dbReference type="InterPro" id="IPR008979">
    <property type="entry name" value="Galactose-bd-like_sf"/>
</dbReference>
<name>A0ABY7W328_9BACT</name>
<dbReference type="Proteomes" id="UP001214250">
    <property type="component" value="Chromosome 2"/>
</dbReference>
<dbReference type="Gene3D" id="3.40.50.880">
    <property type="match status" value="1"/>
</dbReference>
<dbReference type="Gene3D" id="2.60.120.260">
    <property type="entry name" value="Galactose-binding domain-like"/>
    <property type="match status" value="1"/>
</dbReference>
<dbReference type="InterPro" id="IPR053161">
    <property type="entry name" value="Ulvan_degrading_GH"/>
</dbReference>
<proteinExistence type="predicted"/>
<keyword evidence="1" id="KW-0378">Hydrolase</keyword>
<accession>A0ABY7W328</accession>